<feature type="region of interest" description="Disordered" evidence="2">
    <location>
        <begin position="241"/>
        <end position="277"/>
    </location>
</feature>
<dbReference type="AlphaFoldDB" id="A0A9P4KFF6"/>
<dbReference type="Proteomes" id="UP000800093">
    <property type="component" value="Unassembled WGS sequence"/>
</dbReference>
<evidence type="ECO:0000313" key="4">
    <source>
        <dbReference type="Proteomes" id="UP000800093"/>
    </source>
</evidence>
<feature type="compositionally biased region" description="Basic and acidic residues" evidence="2">
    <location>
        <begin position="261"/>
        <end position="277"/>
    </location>
</feature>
<feature type="compositionally biased region" description="Polar residues" evidence="2">
    <location>
        <begin position="50"/>
        <end position="59"/>
    </location>
</feature>
<evidence type="ECO:0000256" key="1">
    <source>
        <dbReference type="SAM" id="Coils"/>
    </source>
</evidence>
<feature type="region of interest" description="Disordered" evidence="2">
    <location>
        <begin position="297"/>
        <end position="337"/>
    </location>
</feature>
<dbReference type="EMBL" id="ML986611">
    <property type="protein sequence ID" value="KAF2265114.1"/>
    <property type="molecule type" value="Genomic_DNA"/>
</dbReference>
<name>A0A9P4KFF6_9PLEO</name>
<proteinExistence type="predicted"/>
<keyword evidence="1" id="KW-0175">Coiled coil</keyword>
<gene>
    <name evidence="3" type="ORF">CC78DRAFT_212995</name>
</gene>
<feature type="compositionally biased region" description="Polar residues" evidence="2">
    <location>
        <begin position="68"/>
        <end position="77"/>
    </location>
</feature>
<evidence type="ECO:0000313" key="3">
    <source>
        <dbReference type="EMBL" id="KAF2265114.1"/>
    </source>
</evidence>
<protein>
    <submittedName>
        <fullName evidence="3">Uncharacterized protein</fullName>
    </submittedName>
</protein>
<sequence>MERDQADSLLPILEEPIPENDLEETPKEPTNPDAFIDHSIIPEVLGQPARSENASSAQEDQAKGPRHSNGSNISTPSLFQAFKTKAWKTLLGHEDLDEWRSTLSEQRSRLQTREESLRSRKEQIDDADLREIKELERRENELDQRQMGLEELEDQLNQREIRLDEWEERLDQRGMELDQQEARLEELEYAFQTWKDQLRSQEGQLEVLDTHMCEANARDGHIGNRVREPWQRQEIFNQRGKRLNEQQSTVQTWKEQSQLGGKEHSHAGSREQDPRDKVIRARVGELGLREVTFVQREEQVQSQEEQLGASKREQRPKDLEEPNQETGCCPQPSMEKANVSESSYTLQYVRILLNLNRGLLPRI</sequence>
<comment type="caution">
    <text evidence="3">The sequence shown here is derived from an EMBL/GenBank/DDBJ whole genome shotgun (WGS) entry which is preliminary data.</text>
</comment>
<feature type="region of interest" description="Disordered" evidence="2">
    <location>
        <begin position="1"/>
        <end position="77"/>
    </location>
</feature>
<accession>A0A9P4KFF6</accession>
<evidence type="ECO:0000256" key="2">
    <source>
        <dbReference type="SAM" id="MobiDB-lite"/>
    </source>
</evidence>
<organism evidence="3 4">
    <name type="scientific">Lojkania enalia</name>
    <dbReference type="NCBI Taxonomy" id="147567"/>
    <lineage>
        <taxon>Eukaryota</taxon>
        <taxon>Fungi</taxon>
        <taxon>Dikarya</taxon>
        <taxon>Ascomycota</taxon>
        <taxon>Pezizomycotina</taxon>
        <taxon>Dothideomycetes</taxon>
        <taxon>Pleosporomycetidae</taxon>
        <taxon>Pleosporales</taxon>
        <taxon>Pleosporales incertae sedis</taxon>
        <taxon>Lojkania</taxon>
    </lineage>
</organism>
<keyword evidence="4" id="KW-1185">Reference proteome</keyword>
<reference evidence="4" key="1">
    <citation type="journal article" date="2020" name="Stud. Mycol.">
        <title>101 Dothideomycetes genomes: A test case for predicting lifestyles and emergence of pathogens.</title>
        <authorList>
            <person name="Haridas S."/>
            <person name="Albert R."/>
            <person name="Binder M."/>
            <person name="Bloem J."/>
            <person name="LaButti K."/>
            <person name="Salamov A."/>
            <person name="Andreopoulos B."/>
            <person name="Baker S."/>
            <person name="Barry K."/>
            <person name="Bills G."/>
            <person name="Bluhm B."/>
            <person name="Cannon C."/>
            <person name="Castanera R."/>
            <person name="Culley D."/>
            <person name="Daum C."/>
            <person name="Ezra D."/>
            <person name="Gonzalez J."/>
            <person name="Henrissat B."/>
            <person name="Kuo A."/>
            <person name="Liang C."/>
            <person name="Lipzen A."/>
            <person name="Lutzoni F."/>
            <person name="Magnuson J."/>
            <person name="Mondo S."/>
            <person name="Nolan M."/>
            <person name="Ohm R."/>
            <person name="Pangilinan J."/>
            <person name="Park H.-J."/>
            <person name="Ramirez L."/>
            <person name="Alfaro M."/>
            <person name="Sun H."/>
            <person name="Tritt A."/>
            <person name="Yoshinaga Y."/>
            <person name="Zwiers L.-H."/>
            <person name="Turgeon B."/>
            <person name="Goodwin S."/>
            <person name="Spatafora J."/>
            <person name="Crous P."/>
            <person name="Grigoriev I."/>
        </authorList>
    </citation>
    <scope>NUCLEOTIDE SEQUENCE [LARGE SCALE GENOMIC DNA]</scope>
    <source>
        <strain evidence="4">CBS 304.66</strain>
    </source>
</reference>
<feature type="compositionally biased region" description="Basic and acidic residues" evidence="2">
    <location>
        <begin position="310"/>
        <end position="320"/>
    </location>
</feature>
<feature type="region of interest" description="Disordered" evidence="2">
    <location>
        <begin position="101"/>
        <end position="122"/>
    </location>
</feature>
<feature type="coiled-coil region" evidence="1">
    <location>
        <begin position="132"/>
        <end position="204"/>
    </location>
</feature>
<feature type="compositionally biased region" description="Polar residues" evidence="2">
    <location>
        <begin position="245"/>
        <end position="259"/>
    </location>
</feature>